<evidence type="ECO:0000313" key="4">
    <source>
        <dbReference type="EMBL" id="CAF4228024.1"/>
    </source>
</evidence>
<accession>A0A814HV24</accession>
<feature type="region of interest" description="Disordered" evidence="1">
    <location>
        <begin position="1"/>
        <end position="28"/>
    </location>
</feature>
<evidence type="ECO:0000313" key="3">
    <source>
        <dbReference type="EMBL" id="CAF1013579.1"/>
    </source>
</evidence>
<proteinExistence type="predicted"/>
<dbReference type="GO" id="GO:0004869">
    <property type="term" value="F:cysteine-type endopeptidase inhibitor activity"/>
    <property type="evidence" value="ECO:0007669"/>
    <property type="project" value="InterPro"/>
</dbReference>
<evidence type="ECO:0000259" key="2">
    <source>
        <dbReference type="Pfam" id="PF00031"/>
    </source>
</evidence>
<organism evidence="3 5">
    <name type="scientific">Adineta steineri</name>
    <dbReference type="NCBI Taxonomy" id="433720"/>
    <lineage>
        <taxon>Eukaryota</taxon>
        <taxon>Metazoa</taxon>
        <taxon>Spiralia</taxon>
        <taxon>Gnathifera</taxon>
        <taxon>Rotifera</taxon>
        <taxon>Eurotatoria</taxon>
        <taxon>Bdelloidea</taxon>
        <taxon>Adinetida</taxon>
        <taxon>Adinetidae</taxon>
        <taxon>Adineta</taxon>
    </lineage>
</organism>
<dbReference type="SUPFAM" id="SSF54403">
    <property type="entry name" value="Cystatin/monellin"/>
    <property type="match status" value="1"/>
</dbReference>
<comment type="caution">
    <text evidence="3">The sequence shown here is derived from an EMBL/GenBank/DDBJ whole genome shotgun (WGS) entry which is preliminary data.</text>
</comment>
<evidence type="ECO:0000256" key="1">
    <source>
        <dbReference type="SAM" id="MobiDB-lite"/>
    </source>
</evidence>
<dbReference type="Pfam" id="PF00031">
    <property type="entry name" value="Cystatin"/>
    <property type="match status" value="1"/>
</dbReference>
<dbReference type="EMBL" id="CAJNOE010000176">
    <property type="protein sequence ID" value="CAF1013579.1"/>
    <property type="molecule type" value="Genomic_DNA"/>
</dbReference>
<evidence type="ECO:0000313" key="5">
    <source>
        <dbReference type="Proteomes" id="UP000663860"/>
    </source>
</evidence>
<dbReference type="Proteomes" id="UP000663860">
    <property type="component" value="Unassembled WGS sequence"/>
</dbReference>
<dbReference type="InterPro" id="IPR000010">
    <property type="entry name" value="Cystatin_dom"/>
</dbReference>
<reference evidence="3" key="1">
    <citation type="submission" date="2021-02" db="EMBL/GenBank/DDBJ databases">
        <authorList>
            <person name="Nowell W R."/>
        </authorList>
    </citation>
    <scope>NUCLEOTIDE SEQUENCE</scope>
</reference>
<feature type="domain" description="Cystatin" evidence="2">
    <location>
        <begin position="60"/>
        <end position="114"/>
    </location>
</feature>
<gene>
    <name evidence="3" type="ORF">IZO911_LOCUS18317</name>
    <name evidence="4" type="ORF">KXQ929_LOCUS41577</name>
</gene>
<dbReference type="Proteomes" id="UP000663868">
    <property type="component" value="Unassembled WGS sequence"/>
</dbReference>
<dbReference type="InterPro" id="IPR046350">
    <property type="entry name" value="Cystatin_sf"/>
</dbReference>
<protein>
    <recommendedName>
        <fullName evidence="2">Cystatin domain-containing protein</fullName>
    </recommendedName>
</protein>
<dbReference type="Gene3D" id="3.10.450.10">
    <property type="match status" value="1"/>
</dbReference>
<name>A0A814HV24_9BILA</name>
<dbReference type="AlphaFoldDB" id="A0A814HV24"/>
<sequence>MEAPHRPTPPAPPVEHKGMRCGAPTEARELDDHDKALFEEFRDIIEQKLREQFDIPKDYKIEATQVQAQAVAGSNYYFHVRLPNNKFAHVRVFKPLKGHALEASDRSARVNVEKETHDD</sequence>
<dbReference type="EMBL" id="CAJOBB010009444">
    <property type="protein sequence ID" value="CAF4228024.1"/>
    <property type="molecule type" value="Genomic_DNA"/>
</dbReference>
<feature type="compositionally biased region" description="Pro residues" evidence="1">
    <location>
        <begin position="1"/>
        <end position="13"/>
    </location>
</feature>